<dbReference type="GO" id="GO:0000445">
    <property type="term" value="C:THO complex part of transcription export complex"/>
    <property type="evidence" value="ECO:0007669"/>
    <property type="project" value="InterPro"/>
</dbReference>
<feature type="compositionally biased region" description="Low complexity" evidence="4">
    <location>
        <begin position="254"/>
        <end position="279"/>
    </location>
</feature>
<evidence type="ECO:0000256" key="4">
    <source>
        <dbReference type="SAM" id="MobiDB-lite"/>
    </source>
</evidence>
<name>A0A1Y2B1V6_9TREE</name>
<organism evidence="5 6">
    <name type="scientific">Naematelia encephala</name>
    <dbReference type="NCBI Taxonomy" id="71784"/>
    <lineage>
        <taxon>Eukaryota</taxon>
        <taxon>Fungi</taxon>
        <taxon>Dikarya</taxon>
        <taxon>Basidiomycota</taxon>
        <taxon>Agaricomycotina</taxon>
        <taxon>Tremellomycetes</taxon>
        <taxon>Tremellales</taxon>
        <taxon>Naemateliaceae</taxon>
        <taxon>Naematelia</taxon>
    </lineage>
</organism>
<dbReference type="STRING" id="71784.A0A1Y2B1V6"/>
<keyword evidence="6" id="KW-1185">Reference proteome</keyword>
<comment type="caution">
    <text evidence="5">The sequence shown here is derived from an EMBL/GenBank/DDBJ whole genome shotgun (WGS) entry which is preliminary data.</text>
</comment>
<comment type="subcellular location">
    <subcellularLocation>
        <location evidence="1">Nucleus</location>
    </subcellularLocation>
</comment>
<dbReference type="Pfam" id="PF05615">
    <property type="entry name" value="THOC7"/>
    <property type="match status" value="1"/>
</dbReference>
<sequence>MPNAVTPLSEDALNRYRLAHTDRDLKPLLTRLHRLAHILPTASTSTSIPEDVEGGNVRNGNGGVGNGNGGVGVGVGSNGENGAGVGVGEDGGDEREKQILEMEIMKWGVSVKRSWAAAIGIQKEEMRLRERAKATVERTEMLEAMLIEEKKLLERRQRERDGMRKCDEVAERIRGRKRSRQELDEQIETLQQEVAEHRTSYEAYRSAVQSRIDTFAQITRLVDECRNFKLPVDPNAATYPSSDNKMEIDEPLVPSASGPTTSPTTTTTNASNTKLNAAAPTFQPKPSLPANPTSTSRASTPSSPSGISTLPPPPVARPPTSRAPSGSSRGARSLPSKPSGLRSSTLPTATGGGGAGGGGMEEGEVGEDGEVDDRRKSRTRK</sequence>
<dbReference type="InterPro" id="IPR008501">
    <property type="entry name" value="THOC7/Mft1"/>
</dbReference>
<evidence type="ECO:0008006" key="7">
    <source>
        <dbReference type="Google" id="ProtNLM"/>
    </source>
</evidence>
<dbReference type="GO" id="GO:0006397">
    <property type="term" value="P:mRNA processing"/>
    <property type="evidence" value="ECO:0007669"/>
    <property type="project" value="InterPro"/>
</dbReference>
<evidence type="ECO:0000256" key="2">
    <source>
        <dbReference type="ARBA" id="ARBA00023242"/>
    </source>
</evidence>
<protein>
    <recommendedName>
        <fullName evidence="7">Tho complex subunit 7-domain-containing protein</fullName>
    </recommendedName>
</protein>
<dbReference type="AlphaFoldDB" id="A0A1Y2B1V6"/>
<keyword evidence="2" id="KW-0539">Nucleus</keyword>
<feature type="region of interest" description="Disordered" evidence="4">
    <location>
        <begin position="231"/>
        <end position="381"/>
    </location>
</feature>
<feature type="coiled-coil region" evidence="3">
    <location>
        <begin position="173"/>
        <end position="207"/>
    </location>
</feature>
<feature type="compositionally biased region" description="Low complexity" evidence="4">
    <location>
        <begin position="318"/>
        <end position="336"/>
    </location>
</feature>
<evidence type="ECO:0000313" key="6">
    <source>
        <dbReference type="Proteomes" id="UP000193986"/>
    </source>
</evidence>
<evidence type="ECO:0000256" key="3">
    <source>
        <dbReference type="SAM" id="Coils"/>
    </source>
</evidence>
<gene>
    <name evidence="5" type="ORF">BCR39DRAFT_533944</name>
</gene>
<evidence type="ECO:0000313" key="5">
    <source>
        <dbReference type="EMBL" id="ORY28802.1"/>
    </source>
</evidence>
<feature type="compositionally biased region" description="Acidic residues" evidence="4">
    <location>
        <begin position="361"/>
        <end position="371"/>
    </location>
</feature>
<proteinExistence type="predicted"/>
<dbReference type="OrthoDB" id="2575566at2759"/>
<dbReference type="Proteomes" id="UP000193986">
    <property type="component" value="Unassembled WGS sequence"/>
</dbReference>
<reference evidence="5 6" key="1">
    <citation type="submission" date="2016-07" db="EMBL/GenBank/DDBJ databases">
        <title>Pervasive Adenine N6-methylation of Active Genes in Fungi.</title>
        <authorList>
            <consortium name="DOE Joint Genome Institute"/>
            <person name="Mondo S.J."/>
            <person name="Dannebaum R.O."/>
            <person name="Kuo R.C."/>
            <person name="Labutti K."/>
            <person name="Haridas S."/>
            <person name="Kuo A."/>
            <person name="Salamov A."/>
            <person name="Ahrendt S.R."/>
            <person name="Lipzen A."/>
            <person name="Sullivan W."/>
            <person name="Andreopoulos W.B."/>
            <person name="Clum A."/>
            <person name="Lindquist E."/>
            <person name="Daum C."/>
            <person name="Ramamoorthy G.K."/>
            <person name="Gryganskyi A."/>
            <person name="Culley D."/>
            <person name="Magnuson J.K."/>
            <person name="James T.Y."/>
            <person name="O'Malley M.A."/>
            <person name="Stajich J.E."/>
            <person name="Spatafora J.W."/>
            <person name="Visel A."/>
            <person name="Grigoriev I.V."/>
        </authorList>
    </citation>
    <scope>NUCLEOTIDE SEQUENCE [LARGE SCALE GENOMIC DNA]</scope>
    <source>
        <strain evidence="5 6">68-887.2</strain>
    </source>
</reference>
<dbReference type="InParanoid" id="A0A1Y2B1V6"/>
<feature type="compositionally biased region" description="Low complexity" evidence="4">
    <location>
        <begin position="292"/>
        <end position="309"/>
    </location>
</feature>
<accession>A0A1Y2B1V6</accession>
<evidence type="ECO:0000256" key="1">
    <source>
        <dbReference type="ARBA" id="ARBA00004123"/>
    </source>
</evidence>
<dbReference type="EMBL" id="MCFC01000029">
    <property type="protein sequence ID" value="ORY28802.1"/>
    <property type="molecule type" value="Genomic_DNA"/>
</dbReference>
<feature type="compositionally biased region" description="Gly residues" evidence="4">
    <location>
        <begin position="350"/>
        <end position="360"/>
    </location>
</feature>
<keyword evidence="3" id="KW-0175">Coiled coil</keyword>